<keyword evidence="5" id="KW-0812">Transmembrane</keyword>
<comment type="similarity">
    <text evidence="1 4">Belongs to the glycosyl hydrolase 26 family.</text>
</comment>
<evidence type="ECO:0000256" key="1">
    <source>
        <dbReference type="ARBA" id="ARBA00007754"/>
    </source>
</evidence>
<dbReference type="PRINTS" id="PR00739">
    <property type="entry name" value="GLHYDRLASE26"/>
</dbReference>
<name>A0A1H1U6M9_MUCMA</name>
<dbReference type="OrthoDB" id="9803686at2"/>
<keyword evidence="5" id="KW-0472">Membrane</keyword>
<dbReference type="PANTHER" id="PTHR40079">
    <property type="entry name" value="MANNAN ENDO-1,4-BETA-MANNOSIDASE E-RELATED"/>
    <property type="match status" value="1"/>
</dbReference>
<evidence type="ECO:0000313" key="8">
    <source>
        <dbReference type="Proteomes" id="UP000199679"/>
    </source>
</evidence>
<dbReference type="Gene3D" id="3.20.20.80">
    <property type="entry name" value="Glycosidases"/>
    <property type="match status" value="1"/>
</dbReference>
<evidence type="ECO:0000256" key="2">
    <source>
        <dbReference type="ARBA" id="ARBA00022801"/>
    </source>
</evidence>
<feature type="domain" description="GH26" evidence="6">
    <location>
        <begin position="68"/>
        <end position="361"/>
    </location>
</feature>
<evidence type="ECO:0000259" key="6">
    <source>
        <dbReference type="PROSITE" id="PS51764"/>
    </source>
</evidence>
<proteinExistence type="inferred from homology"/>
<accession>A0A1H1U6M9</accession>
<dbReference type="InterPro" id="IPR000805">
    <property type="entry name" value="Glyco_hydro_26"/>
</dbReference>
<dbReference type="STRING" id="652787.SAMN05216490_1600"/>
<keyword evidence="8" id="KW-1185">Reference proteome</keyword>
<evidence type="ECO:0000313" key="7">
    <source>
        <dbReference type="EMBL" id="SDS68011.1"/>
    </source>
</evidence>
<evidence type="ECO:0000256" key="5">
    <source>
        <dbReference type="SAM" id="Phobius"/>
    </source>
</evidence>
<gene>
    <name evidence="7" type="ORF">SAMN05216490_1600</name>
</gene>
<dbReference type="EMBL" id="LT629740">
    <property type="protein sequence ID" value="SDS68011.1"/>
    <property type="molecule type" value="Genomic_DNA"/>
</dbReference>
<evidence type="ECO:0000256" key="4">
    <source>
        <dbReference type="PROSITE-ProRule" id="PRU01100"/>
    </source>
</evidence>
<feature type="active site" description="Nucleophile" evidence="4">
    <location>
        <position position="313"/>
    </location>
</feature>
<protein>
    <submittedName>
        <fullName evidence="7">Mannan endo-1,4-beta-mannosidase</fullName>
    </submittedName>
</protein>
<dbReference type="PROSITE" id="PS51764">
    <property type="entry name" value="GH26"/>
    <property type="match status" value="1"/>
</dbReference>
<keyword evidence="5" id="KW-1133">Transmembrane helix</keyword>
<dbReference type="InterPro" id="IPR022790">
    <property type="entry name" value="GH26_dom"/>
</dbReference>
<keyword evidence="2 4" id="KW-0378">Hydrolase</keyword>
<dbReference type="AlphaFoldDB" id="A0A1H1U6M9"/>
<dbReference type="Pfam" id="PF02156">
    <property type="entry name" value="Glyco_hydro_26"/>
    <property type="match status" value="1"/>
</dbReference>
<dbReference type="GO" id="GO:0016985">
    <property type="term" value="F:mannan endo-1,4-beta-mannosidase activity"/>
    <property type="evidence" value="ECO:0007669"/>
    <property type="project" value="InterPro"/>
</dbReference>
<evidence type="ECO:0000256" key="3">
    <source>
        <dbReference type="ARBA" id="ARBA00023295"/>
    </source>
</evidence>
<dbReference type="GO" id="GO:0006080">
    <property type="term" value="P:substituted mannan metabolic process"/>
    <property type="evidence" value="ECO:0007669"/>
    <property type="project" value="InterPro"/>
</dbReference>
<dbReference type="InterPro" id="IPR017853">
    <property type="entry name" value="GH"/>
</dbReference>
<dbReference type="PANTHER" id="PTHR40079:SF4">
    <property type="entry name" value="GH26 DOMAIN-CONTAINING PROTEIN-RELATED"/>
    <property type="match status" value="1"/>
</dbReference>
<feature type="active site" description="Proton donor" evidence="4">
    <location>
        <position position="213"/>
    </location>
</feature>
<dbReference type="RefSeq" id="WP_091371065.1">
    <property type="nucleotide sequence ID" value="NZ_LT629740.1"/>
</dbReference>
<keyword evidence="3 4" id="KW-0326">Glycosidase</keyword>
<dbReference type="Proteomes" id="UP000199679">
    <property type="component" value="Chromosome I"/>
</dbReference>
<reference evidence="7 8" key="1">
    <citation type="submission" date="2016-10" db="EMBL/GenBank/DDBJ databases">
        <authorList>
            <person name="de Groot N.N."/>
        </authorList>
    </citation>
    <scope>NUCLEOTIDE SEQUENCE [LARGE SCALE GENOMIC DNA]</scope>
    <source>
        <strain evidence="7 8">MP1X4</strain>
    </source>
</reference>
<feature type="transmembrane region" description="Helical" evidence="5">
    <location>
        <begin position="37"/>
        <end position="56"/>
    </location>
</feature>
<dbReference type="SUPFAM" id="SSF51445">
    <property type="entry name" value="(Trans)glycosidases"/>
    <property type="match status" value="1"/>
</dbReference>
<sequence>MKYLSFNKQKAYTPKIKGLIFTDVDSMKAAVNHTARFAIRNVVLALLVFVSANLFAQPFAPVNKNATPEAKNLLKYLYSISGKSILSGEHGGGNRFLDSTKAITGKYPALWGSDFIWSGPGGGGQRVVNEAIANYKKGYIIALMWHQGRPMDNPPYGFRESVQAKMTDEEWAQLITPNTELNKRWLAQVDTIAYYLKELQAANVPVLWRPYHEMNGVWFWWGNRPGKNGVQKLWTMMYDRFVNYHHLNNLLWVWGANGPRDIPLDEAYSYKGFYPGAKYVDVLGTDIYHSDYEQKDYNELLTLANGKVMALTEVGELPKPEILAAQPRWAWFMVWTDFIWKYNTRAQVNAIYSRPGTISLGDQKWY</sequence>
<organism evidence="7 8">
    <name type="scientific">Mucilaginibacter mallensis</name>
    <dbReference type="NCBI Taxonomy" id="652787"/>
    <lineage>
        <taxon>Bacteria</taxon>
        <taxon>Pseudomonadati</taxon>
        <taxon>Bacteroidota</taxon>
        <taxon>Sphingobacteriia</taxon>
        <taxon>Sphingobacteriales</taxon>
        <taxon>Sphingobacteriaceae</taxon>
        <taxon>Mucilaginibacter</taxon>
    </lineage>
</organism>